<reference evidence="1 2" key="1">
    <citation type="submission" date="2015-04" db="EMBL/GenBank/DDBJ databases">
        <title>The draft genome sequence of Erythrobacter marinus HWDM-33.</title>
        <authorList>
            <person name="Zhuang L."/>
            <person name="Liu Y."/>
            <person name="Shao Z."/>
        </authorList>
    </citation>
    <scope>NUCLEOTIDE SEQUENCE [LARGE SCALE GENOMIC DNA]</scope>
    <source>
        <strain evidence="1 2">HWDM-33</strain>
    </source>
</reference>
<organism evidence="1 2">
    <name type="scientific">Aurantiacibacter marinus</name>
    <dbReference type="NCBI Taxonomy" id="874156"/>
    <lineage>
        <taxon>Bacteria</taxon>
        <taxon>Pseudomonadati</taxon>
        <taxon>Pseudomonadota</taxon>
        <taxon>Alphaproteobacteria</taxon>
        <taxon>Sphingomonadales</taxon>
        <taxon>Erythrobacteraceae</taxon>
        <taxon>Aurantiacibacter</taxon>
    </lineage>
</organism>
<evidence type="ECO:0000313" key="2">
    <source>
        <dbReference type="Proteomes" id="UP000053455"/>
    </source>
</evidence>
<proteinExistence type="predicted"/>
<comment type="caution">
    <text evidence="1">The sequence shown here is derived from an EMBL/GenBank/DDBJ whole genome shotgun (WGS) entry which is preliminary data.</text>
</comment>
<dbReference type="RefSeq" id="WP_047093775.1">
    <property type="nucleotide sequence ID" value="NZ_LBHU01000002.1"/>
</dbReference>
<dbReference type="AlphaFoldDB" id="A0A0H0XMZ0"/>
<dbReference type="STRING" id="874156.GCA_001021555_01367"/>
<dbReference type="PATRIC" id="fig|874156.12.peg.1997"/>
<dbReference type="Proteomes" id="UP000053455">
    <property type="component" value="Unassembled WGS sequence"/>
</dbReference>
<dbReference type="EMBL" id="LBHU01000002">
    <property type="protein sequence ID" value="KLI63958.1"/>
    <property type="molecule type" value="Genomic_DNA"/>
</dbReference>
<protein>
    <submittedName>
        <fullName evidence="1">Uncharacterized protein</fullName>
    </submittedName>
</protein>
<sequence>MSEHGQPGAPAETLEVVLRAEVAHGDAIIATTGPVLHHLLVNDDQTLFSDLVIARVRGMMADIARQLLFAVAEENGYSDKSAFTAEHANDLAVSLLAQADLLSHAHALTIEAQTTDRLAQRNGIDPVLPSLLQELASSSDAEVAGSAMRVLASQARFMQQQRRMSLPLNELPEDLLDLCLSVLRSIFPESESALTRTETHIRGGYDPAARRVGLIGQLITNMKQDAVRTIDIDRAGVAIFATGLAMATGQSRDKTILTLGEKQCARLSLSLLSAGLKHTDVEDQFLFLHPEVELPEGFQALTKDRAAAMLAVARPEEMR</sequence>
<name>A0A0H0XMZ0_9SPHN</name>
<gene>
    <name evidence="1" type="ORF">AAV99_09725</name>
</gene>
<keyword evidence="2" id="KW-1185">Reference proteome</keyword>
<evidence type="ECO:0000313" key="1">
    <source>
        <dbReference type="EMBL" id="KLI63958.1"/>
    </source>
</evidence>
<accession>A0A0H0XMZ0</accession>
<dbReference type="OrthoDB" id="7390251at2"/>